<protein>
    <submittedName>
        <fullName evidence="1">Glycosyltransferase</fullName>
    </submittedName>
</protein>
<name>A0ABY6P3X3_9NOCA</name>
<organism evidence="1 2">
    <name type="scientific">Rhodococcus antarcticus</name>
    <dbReference type="NCBI Taxonomy" id="2987751"/>
    <lineage>
        <taxon>Bacteria</taxon>
        <taxon>Bacillati</taxon>
        <taxon>Actinomycetota</taxon>
        <taxon>Actinomycetes</taxon>
        <taxon>Mycobacteriales</taxon>
        <taxon>Nocardiaceae</taxon>
        <taxon>Rhodococcus</taxon>
    </lineage>
</organism>
<accession>A0ABY6P3X3</accession>
<evidence type="ECO:0000313" key="1">
    <source>
        <dbReference type="EMBL" id="UZJ26362.1"/>
    </source>
</evidence>
<dbReference type="RefSeq" id="WP_265384466.1">
    <property type="nucleotide sequence ID" value="NZ_CP110615.1"/>
</dbReference>
<proteinExistence type="predicted"/>
<dbReference type="SUPFAM" id="SSF53756">
    <property type="entry name" value="UDP-Glycosyltransferase/glycogen phosphorylase"/>
    <property type="match status" value="1"/>
</dbReference>
<reference evidence="1" key="1">
    <citation type="submission" date="2022-10" db="EMBL/GenBank/DDBJ databases">
        <title>Rhodococcus sp.75.</title>
        <authorList>
            <person name="Sun M."/>
        </authorList>
    </citation>
    <scope>NUCLEOTIDE SEQUENCE</scope>
    <source>
        <strain evidence="1">75</strain>
    </source>
</reference>
<keyword evidence="2" id="KW-1185">Reference proteome</keyword>
<gene>
    <name evidence="1" type="ORF">RHODO2019_08165</name>
</gene>
<dbReference type="Gene3D" id="3.40.50.2000">
    <property type="entry name" value="Glycogen Phosphorylase B"/>
    <property type="match status" value="1"/>
</dbReference>
<evidence type="ECO:0000313" key="2">
    <source>
        <dbReference type="Proteomes" id="UP001164965"/>
    </source>
</evidence>
<dbReference type="Proteomes" id="UP001164965">
    <property type="component" value="Chromosome"/>
</dbReference>
<sequence>MIGWYVHHHGRGHAHRAASVAAALSGVEVTGLSSGPAPAGWSGPWVDLPTDTDPGPDPTAGGVLHWAPLTPGYRDRAAVLAAWVASARPEMVVVDASVEVTLLLRLLGVPVVVVAAPGDRLDRPHRAALDAAGALLAPWPSWVQPVGWPAAWRAKTVAVGAFSRSDHRVRPTVVPRTVTVLLGAGGDDVTRERLDTARGETPGWTWTVLGGTGWVADPWPVLASAQVVVTHAGQNALAEVAAARRPAVVLPQVRPHDEQATTGRVLAGADLAEVRTSWPSDWPTLLERTATRDGDRWARWNDGLGARRAAALVREVLASCAPR</sequence>
<dbReference type="EMBL" id="CP110615">
    <property type="protein sequence ID" value="UZJ26362.1"/>
    <property type="molecule type" value="Genomic_DNA"/>
</dbReference>